<evidence type="ECO:0000256" key="3">
    <source>
        <dbReference type="RuleBase" id="RU361155"/>
    </source>
</evidence>
<dbReference type="eggNOG" id="KOG1584">
    <property type="taxonomic scope" value="Eukaryota"/>
</dbReference>
<dbReference type="Gramene" id="ONIVA11G02890.1">
    <property type="protein sequence ID" value="ONIVA11G02890.1"/>
    <property type="gene ID" value="ONIVA11G02890"/>
</dbReference>
<dbReference type="AlphaFoldDB" id="A0A0E0IY57"/>
<evidence type="ECO:0000259" key="4">
    <source>
        <dbReference type="Pfam" id="PF00685"/>
    </source>
</evidence>
<reference evidence="5" key="1">
    <citation type="submission" date="2015-04" db="UniProtKB">
        <authorList>
            <consortium name="EnsemblPlants"/>
        </authorList>
    </citation>
    <scope>IDENTIFICATION</scope>
    <source>
        <strain evidence="5">SL10</strain>
    </source>
</reference>
<dbReference type="InterPro" id="IPR027417">
    <property type="entry name" value="P-loop_NTPase"/>
</dbReference>
<sequence length="464" mass="51609">MAPSFRLSSAPESADEATAHNKEIYDQLRRVAETFPSAPSLIGLPCSRHPDGWYTFTNGVVSSMVIKEHLTARATDIFLTTFPKSSTTWLKALLYSTLHRGTDELVAHSPHQLVPFLESQVFANDRIPDLSSLPSPRLFMTHIPSQSLPDSVAASGCKVVYLCRDPKDCFVSLWHFWNRFMPWDIDEAHRQFCDGARSLGRSGSISSATGARREAEPGALLDLRGARRQHARPVETPCRVCRMSIHDGGAEARVDRNIVEACALENMSGLEVNRPGTITIVDSTVPNNTVFRRGVVGDWRNHLTPEMARRIDEITKSKFKGSGLLLHPQFLQVHGTKTHYCFRRTTHFMASSSTAEAADGTSHMEIYDQLRQVVETFPAAVSGIGQPYCRHPDGWYMSRRGVVSAMAIKRHLMARTTDVFIATFPKSGTTWLKALMYSALHHDAHELASLFWSPSCSSTTASPI</sequence>
<evidence type="ECO:0000256" key="2">
    <source>
        <dbReference type="ARBA" id="ARBA00022679"/>
    </source>
</evidence>
<dbReference type="InterPro" id="IPR000863">
    <property type="entry name" value="Sulfotransferase_dom"/>
</dbReference>
<dbReference type="Proteomes" id="UP000006591">
    <property type="component" value="Chromosome 11"/>
</dbReference>
<dbReference type="HOGENOM" id="CLU_027239_0_0_1"/>
<accession>A0A0E0IY57</accession>
<dbReference type="Gene3D" id="3.40.50.300">
    <property type="entry name" value="P-loop containing nucleotide triphosphate hydrolases"/>
    <property type="match status" value="3"/>
</dbReference>
<dbReference type="Pfam" id="PF00685">
    <property type="entry name" value="Sulfotransfer_1"/>
    <property type="match status" value="2"/>
</dbReference>
<dbReference type="GO" id="GO:0008146">
    <property type="term" value="F:sulfotransferase activity"/>
    <property type="evidence" value="ECO:0007669"/>
    <property type="project" value="InterPro"/>
</dbReference>
<evidence type="ECO:0000313" key="5">
    <source>
        <dbReference type="EnsemblPlants" id="ONIVA11G02890.1"/>
    </source>
</evidence>
<dbReference type="EC" id="2.8.2.-" evidence="3"/>
<dbReference type="EnsemblPlants" id="ONIVA11G02890.1">
    <property type="protein sequence ID" value="ONIVA11G02890.1"/>
    <property type="gene ID" value="ONIVA11G02890"/>
</dbReference>
<keyword evidence="2 3" id="KW-0808">Transferase</keyword>
<dbReference type="SUPFAM" id="SSF52540">
    <property type="entry name" value="P-loop containing nucleoside triphosphate hydrolases"/>
    <property type="match status" value="2"/>
</dbReference>
<organism evidence="5">
    <name type="scientific">Oryza nivara</name>
    <name type="common">Indian wild rice</name>
    <name type="synonym">Oryza sativa f. spontanea</name>
    <dbReference type="NCBI Taxonomy" id="4536"/>
    <lineage>
        <taxon>Eukaryota</taxon>
        <taxon>Viridiplantae</taxon>
        <taxon>Streptophyta</taxon>
        <taxon>Embryophyta</taxon>
        <taxon>Tracheophyta</taxon>
        <taxon>Spermatophyta</taxon>
        <taxon>Magnoliopsida</taxon>
        <taxon>Liliopsida</taxon>
        <taxon>Poales</taxon>
        <taxon>Poaceae</taxon>
        <taxon>BOP clade</taxon>
        <taxon>Oryzoideae</taxon>
        <taxon>Oryzeae</taxon>
        <taxon>Oryzinae</taxon>
        <taxon>Oryza</taxon>
    </lineage>
</organism>
<dbReference type="PANTHER" id="PTHR11783">
    <property type="entry name" value="SULFOTRANSFERASE SULT"/>
    <property type="match status" value="1"/>
</dbReference>
<keyword evidence="6" id="KW-1185">Reference proteome</keyword>
<comment type="similarity">
    <text evidence="1 3">Belongs to the sulfotransferase 1 family.</text>
</comment>
<evidence type="ECO:0000256" key="1">
    <source>
        <dbReference type="ARBA" id="ARBA00005771"/>
    </source>
</evidence>
<name>A0A0E0IY57_ORYNI</name>
<evidence type="ECO:0000313" key="6">
    <source>
        <dbReference type="Proteomes" id="UP000006591"/>
    </source>
</evidence>
<reference evidence="5" key="2">
    <citation type="submission" date="2018-04" db="EMBL/GenBank/DDBJ databases">
        <title>OnivRS2 (Oryza nivara Reference Sequence Version 2).</title>
        <authorList>
            <person name="Zhang J."/>
            <person name="Kudrna D."/>
            <person name="Lee S."/>
            <person name="Talag J."/>
            <person name="Rajasekar S."/>
            <person name="Welchert J."/>
            <person name="Hsing Y.-I."/>
            <person name="Wing R.A."/>
        </authorList>
    </citation>
    <scope>NUCLEOTIDE SEQUENCE [LARGE SCALE GENOMIC DNA]</scope>
    <source>
        <strain evidence="5">SL10</strain>
    </source>
</reference>
<protein>
    <recommendedName>
        <fullName evidence="3">Sulfotransferase</fullName>
        <ecNumber evidence="3">2.8.2.-</ecNumber>
    </recommendedName>
</protein>
<proteinExistence type="inferred from homology"/>
<feature type="domain" description="Sulfotransferase" evidence="4">
    <location>
        <begin position="75"/>
        <end position="323"/>
    </location>
</feature>
<feature type="domain" description="Sulfotransferase" evidence="4">
    <location>
        <begin position="417"/>
        <end position="445"/>
    </location>
</feature>